<dbReference type="PANTHER" id="PTHR21666">
    <property type="entry name" value="PEPTIDASE-RELATED"/>
    <property type="match status" value="1"/>
</dbReference>
<dbReference type="RefSeq" id="WP_236341573.1">
    <property type="nucleotide sequence ID" value="NZ_CAKMMF010000010.1"/>
</dbReference>
<dbReference type="InterPro" id="IPR016047">
    <property type="entry name" value="M23ase_b-sheet_dom"/>
</dbReference>
<sequence length="317" mass="34533">MDAKKGVRERRQERIREIMNAKQSMAMTLLDNELPHQNIGPQPPAGWKSQPLPEVLHIPKASSLDAAGPDPEQLWKSQANPWESAGWRMARDARASVGIKGGEQRDPIKRYPSFIRGFFIQTIVSAALFFIIVAMFRIDMPQFKRGQEFVAVALTDNIDFDTAAAWYDATFAGAPSFIPLFGGDDSKESKLVGGDVSLPVVAPLNNGTVVRTFAETLGGVEIAGESEERVSAVETGRVLLVTQDEKAGKTVVLQHMNERQTIYGGIEKAAVAVGDWVEGGNVIGTLPAAGENESSLLFFAVKQKNRYVNPADVVPLD</sequence>
<keyword evidence="1" id="KW-0812">Transmembrane</keyword>
<evidence type="ECO:0000256" key="1">
    <source>
        <dbReference type="SAM" id="Phobius"/>
    </source>
</evidence>
<gene>
    <name evidence="3" type="ORF">PAECIP111893_02186</name>
</gene>
<dbReference type="InterPro" id="IPR011055">
    <property type="entry name" value="Dup_hybrid_motif"/>
</dbReference>
<feature type="transmembrane region" description="Helical" evidence="1">
    <location>
        <begin position="114"/>
        <end position="136"/>
    </location>
</feature>
<keyword evidence="1" id="KW-1133">Transmembrane helix</keyword>
<dbReference type="Gene3D" id="2.70.70.10">
    <property type="entry name" value="Glucose Permease (Domain IIA)"/>
    <property type="match status" value="1"/>
</dbReference>
<comment type="caution">
    <text evidence="3">The sequence shown here is derived from an EMBL/GenBank/DDBJ whole genome shotgun (WGS) entry which is preliminary data.</text>
</comment>
<evidence type="ECO:0000259" key="2">
    <source>
        <dbReference type="Pfam" id="PF01551"/>
    </source>
</evidence>
<evidence type="ECO:0000313" key="3">
    <source>
        <dbReference type="EMBL" id="CAH1204205.1"/>
    </source>
</evidence>
<organism evidence="3 4">
    <name type="scientific">Paenibacillus plantiphilus</name>
    <dbReference type="NCBI Taxonomy" id="2905650"/>
    <lineage>
        <taxon>Bacteria</taxon>
        <taxon>Bacillati</taxon>
        <taxon>Bacillota</taxon>
        <taxon>Bacilli</taxon>
        <taxon>Bacillales</taxon>
        <taxon>Paenibacillaceae</taxon>
        <taxon>Paenibacillus</taxon>
    </lineage>
</organism>
<dbReference type="EMBL" id="CAKMMF010000010">
    <property type="protein sequence ID" value="CAH1204205.1"/>
    <property type="molecule type" value="Genomic_DNA"/>
</dbReference>
<accession>A0ABN8GFK8</accession>
<protein>
    <recommendedName>
        <fullName evidence="2">M23ase beta-sheet core domain-containing protein</fullName>
    </recommendedName>
</protein>
<name>A0ABN8GFK8_9BACL</name>
<dbReference type="SUPFAM" id="SSF51261">
    <property type="entry name" value="Duplicated hybrid motif"/>
    <property type="match status" value="1"/>
</dbReference>
<dbReference type="InterPro" id="IPR050570">
    <property type="entry name" value="Cell_wall_metabolism_enzyme"/>
</dbReference>
<keyword evidence="4" id="KW-1185">Reference proteome</keyword>
<dbReference type="PANTHER" id="PTHR21666:SF270">
    <property type="entry name" value="MUREIN HYDROLASE ACTIVATOR ENVC"/>
    <property type="match status" value="1"/>
</dbReference>
<keyword evidence="1" id="KW-0472">Membrane</keyword>
<feature type="domain" description="M23ase beta-sheet core" evidence="2">
    <location>
        <begin position="219"/>
        <end position="310"/>
    </location>
</feature>
<dbReference type="Proteomes" id="UP000838686">
    <property type="component" value="Unassembled WGS sequence"/>
</dbReference>
<reference evidence="3" key="1">
    <citation type="submission" date="2022-01" db="EMBL/GenBank/DDBJ databases">
        <authorList>
            <person name="Criscuolo A."/>
        </authorList>
    </citation>
    <scope>NUCLEOTIDE SEQUENCE</scope>
    <source>
        <strain evidence="3">CIP111893</strain>
    </source>
</reference>
<proteinExistence type="predicted"/>
<dbReference type="CDD" id="cd12797">
    <property type="entry name" value="M23_peptidase"/>
    <property type="match status" value="1"/>
</dbReference>
<evidence type="ECO:0000313" key="4">
    <source>
        <dbReference type="Proteomes" id="UP000838686"/>
    </source>
</evidence>
<dbReference type="Pfam" id="PF01551">
    <property type="entry name" value="Peptidase_M23"/>
    <property type="match status" value="1"/>
</dbReference>